<dbReference type="EMBL" id="VKAC01000003">
    <property type="protein sequence ID" value="TXR57229.1"/>
    <property type="molecule type" value="Genomic_DNA"/>
</dbReference>
<dbReference type="AlphaFoldDB" id="A0A5C8ZJA3"/>
<feature type="transmembrane region" description="Helical" evidence="8">
    <location>
        <begin position="6"/>
        <end position="23"/>
    </location>
</feature>
<gene>
    <name evidence="9" type="ORF">FMM08_05670</name>
</gene>
<proteinExistence type="inferred from homology"/>
<feature type="transmembrane region" description="Helical" evidence="8">
    <location>
        <begin position="30"/>
        <end position="51"/>
    </location>
</feature>
<reference evidence="9 10" key="1">
    <citation type="submission" date="2019-07" db="EMBL/GenBank/DDBJ databases">
        <title>Quadrisphaera sp. strain DD2A genome sequencing and assembly.</title>
        <authorList>
            <person name="Kim I."/>
        </authorList>
    </citation>
    <scope>NUCLEOTIDE SEQUENCE [LARGE SCALE GENOMIC DNA]</scope>
    <source>
        <strain evidence="9 10">DD2A</strain>
    </source>
</reference>
<dbReference type="GO" id="GO:0005886">
    <property type="term" value="C:plasma membrane"/>
    <property type="evidence" value="ECO:0007669"/>
    <property type="project" value="UniProtKB-SubCell"/>
</dbReference>
<evidence type="ECO:0000313" key="9">
    <source>
        <dbReference type="EMBL" id="TXR57229.1"/>
    </source>
</evidence>
<dbReference type="InterPro" id="IPR038770">
    <property type="entry name" value="Na+/solute_symporter_sf"/>
</dbReference>
<feature type="transmembrane region" description="Helical" evidence="8">
    <location>
        <begin position="92"/>
        <end position="114"/>
    </location>
</feature>
<keyword evidence="3" id="KW-0813">Transport</keyword>
<dbReference type="Pfam" id="PF03547">
    <property type="entry name" value="Mem_trans"/>
    <property type="match status" value="1"/>
</dbReference>
<dbReference type="GO" id="GO:0055085">
    <property type="term" value="P:transmembrane transport"/>
    <property type="evidence" value="ECO:0007669"/>
    <property type="project" value="InterPro"/>
</dbReference>
<dbReference type="InterPro" id="IPR004776">
    <property type="entry name" value="Mem_transp_PIN-like"/>
</dbReference>
<evidence type="ECO:0000256" key="6">
    <source>
        <dbReference type="ARBA" id="ARBA00022989"/>
    </source>
</evidence>
<accession>A0A5C8ZJA3</accession>
<name>A0A5C8ZJA3_9ACTN</name>
<feature type="transmembrane region" description="Helical" evidence="8">
    <location>
        <begin position="164"/>
        <end position="186"/>
    </location>
</feature>
<evidence type="ECO:0000256" key="3">
    <source>
        <dbReference type="ARBA" id="ARBA00022448"/>
    </source>
</evidence>
<evidence type="ECO:0000256" key="8">
    <source>
        <dbReference type="SAM" id="Phobius"/>
    </source>
</evidence>
<feature type="transmembrane region" description="Helical" evidence="8">
    <location>
        <begin position="281"/>
        <end position="305"/>
    </location>
</feature>
<protein>
    <submittedName>
        <fullName evidence="9">AEC family transporter</fullName>
    </submittedName>
</protein>
<comment type="similarity">
    <text evidence="2">Belongs to the auxin efflux carrier (TC 2.A.69) family.</text>
</comment>
<feature type="transmembrane region" description="Helical" evidence="8">
    <location>
        <begin position="63"/>
        <end position="85"/>
    </location>
</feature>
<dbReference type="Gene3D" id="1.20.1530.20">
    <property type="match status" value="1"/>
</dbReference>
<dbReference type="PANTHER" id="PTHR36838:SF4">
    <property type="entry name" value="AUXIN EFFLUX CARRIER FAMILY PROTEIN"/>
    <property type="match status" value="1"/>
</dbReference>
<feature type="transmembrane region" description="Helical" evidence="8">
    <location>
        <begin position="218"/>
        <end position="239"/>
    </location>
</feature>
<comment type="caution">
    <text evidence="9">The sequence shown here is derived from an EMBL/GenBank/DDBJ whole genome shotgun (WGS) entry which is preliminary data.</text>
</comment>
<feature type="transmembrane region" description="Helical" evidence="8">
    <location>
        <begin position="120"/>
        <end position="143"/>
    </location>
</feature>
<evidence type="ECO:0000256" key="1">
    <source>
        <dbReference type="ARBA" id="ARBA00004651"/>
    </source>
</evidence>
<keyword evidence="6 8" id="KW-1133">Transmembrane helix</keyword>
<sequence length="307" mass="30386">MVGTGVVPVVLLLVAGAALRRWALRDEQLWSGLGWLVYWVFTPALFVSVIGQTDLGAVPAASLALSTAVPIVVVTGLVLGAGLVLRAPGPRLASLVQGSIRLNTYVGLLLASALHGAAGVAAFALAGALVVPLVNVISVVALTRLGDQVAGVRPSLPREVVTNPFVLGCAAGLLVNAAGVPLPAPVVASLDVLSAPALACGTLVAGAALRLRLRRSEVAAVLVVSGVKLVVLPLAAAWAATGLGVAGAALTGVVLACALPTAPSSYVLAARLGGDAPLTASLTAVQTVASVLTLPAVLSVAQLLATR</sequence>
<comment type="subcellular location">
    <subcellularLocation>
        <location evidence="1">Cell membrane</location>
        <topology evidence="1">Multi-pass membrane protein</topology>
    </subcellularLocation>
</comment>
<evidence type="ECO:0000313" key="10">
    <source>
        <dbReference type="Proteomes" id="UP000321234"/>
    </source>
</evidence>
<dbReference type="PANTHER" id="PTHR36838">
    <property type="entry name" value="AUXIN EFFLUX CARRIER FAMILY PROTEIN"/>
    <property type="match status" value="1"/>
</dbReference>
<evidence type="ECO:0000256" key="4">
    <source>
        <dbReference type="ARBA" id="ARBA00022475"/>
    </source>
</evidence>
<keyword evidence="5 8" id="KW-0812">Transmembrane</keyword>
<keyword evidence="7 8" id="KW-0472">Membrane</keyword>
<dbReference type="OrthoDB" id="9805563at2"/>
<dbReference type="Proteomes" id="UP000321234">
    <property type="component" value="Unassembled WGS sequence"/>
</dbReference>
<keyword evidence="10" id="KW-1185">Reference proteome</keyword>
<organism evidence="9 10">
    <name type="scientific">Quadrisphaera setariae</name>
    <dbReference type="NCBI Taxonomy" id="2593304"/>
    <lineage>
        <taxon>Bacteria</taxon>
        <taxon>Bacillati</taxon>
        <taxon>Actinomycetota</taxon>
        <taxon>Actinomycetes</taxon>
        <taxon>Kineosporiales</taxon>
        <taxon>Kineosporiaceae</taxon>
        <taxon>Quadrisphaera</taxon>
    </lineage>
</organism>
<evidence type="ECO:0000256" key="7">
    <source>
        <dbReference type="ARBA" id="ARBA00023136"/>
    </source>
</evidence>
<keyword evidence="4" id="KW-1003">Cell membrane</keyword>
<evidence type="ECO:0000256" key="2">
    <source>
        <dbReference type="ARBA" id="ARBA00010145"/>
    </source>
</evidence>
<evidence type="ECO:0000256" key="5">
    <source>
        <dbReference type="ARBA" id="ARBA00022692"/>
    </source>
</evidence>
<feature type="transmembrane region" description="Helical" evidence="8">
    <location>
        <begin position="192"/>
        <end position="211"/>
    </location>
</feature>